<accession>A0A2H4UVF5</accession>
<name>A0A2H4UVF5_9VIRU</name>
<organism evidence="2">
    <name type="scientific">Bodo saltans virus</name>
    <dbReference type="NCBI Taxonomy" id="2024608"/>
    <lineage>
        <taxon>Viruses</taxon>
        <taxon>Varidnaviria</taxon>
        <taxon>Bamfordvirae</taxon>
        <taxon>Nucleocytoviricota</taxon>
        <taxon>Megaviricetes</taxon>
        <taxon>Imitervirales</taxon>
        <taxon>Mimiviridae</taxon>
        <taxon>Klosneuvirinae</taxon>
        <taxon>Theiavirus</taxon>
        <taxon>Theiavirus salishense</taxon>
    </lineage>
</organism>
<keyword evidence="3" id="KW-1185">Reference proteome</keyword>
<gene>
    <name evidence="2" type="ORF">BMW23_0801</name>
</gene>
<sequence length="191" mass="22899">MFLFLSNLTFLSLLSVAIVNKYKSTDNNSYAIVKRKHLIFTCLLMLYLTCDLLFAGKYEWIYPNLYIKENYKYSSDFHTMIFSNKENIIDMMTHIFFGIFQIIVNIVYYMFVSLTLFGIYLIFFETKLFKQKNILPAHYIDNMNFIIDIIIHYYILLILQNAIKSHSSYLIVLWIILFITIICHDIYFILM</sequence>
<protein>
    <submittedName>
        <fullName evidence="2">Uncharacterized protein</fullName>
    </submittedName>
</protein>
<dbReference type="EMBL" id="MF782455">
    <property type="protein sequence ID" value="ATZ80847.1"/>
    <property type="molecule type" value="Genomic_DNA"/>
</dbReference>
<keyword evidence="1" id="KW-1133">Transmembrane helix</keyword>
<evidence type="ECO:0000256" key="1">
    <source>
        <dbReference type="SAM" id="Phobius"/>
    </source>
</evidence>
<keyword evidence="1" id="KW-0472">Membrane</keyword>
<evidence type="ECO:0000313" key="2">
    <source>
        <dbReference type="EMBL" id="ATZ80847.1"/>
    </source>
</evidence>
<reference evidence="2" key="1">
    <citation type="journal article" date="2017" name="Elife">
        <title>The kinetoplastid-infecting Bodo saltans virus (BsV), a window into the most abundant giant viruses in the sea.</title>
        <authorList>
            <person name="Deeg C.M."/>
            <person name="Chow C.-E.T."/>
            <person name="Suttle C.A."/>
        </authorList>
    </citation>
    <scope>NUCLEOTIDE SEQUENCE</scope>
    <source>
        <strain evidence="2">NG1</strain>
    </source>
</reference>
<feature type="transmembrane region" description="Helical" evidence="1">
    <location>
        <begin position="170"/>
        <end position="190"/>
    </location>
</feature>
<proteinExistence type="predicted"/>
<dbReference type="Proteomes" id="UP000240325">
    <property type="component" value="Segment"/>
</dbReference>
<feature type="transmembrane region" description="Helical" evidence="1">
    <location>
        <begin position="37"/>
        <end position="55"/>
    </location>
</feature>
<feature type="transmembrane region" description="Helical" evidence="1">
    <location>
        <begin position="143"/>
        <end position="163"/>
    </location>
</feature>
<evidence type="ECO:0000313" key="3">
    <source>
        <dbReference type="Proteomes" id="UP000240325"/>
    </source>
</evidence>
<feature type="transmembrane region" description="Helical" evidence="1">
    <location>
        <begin position="95"/>
        <end position="123"/>
    </location>
</feature>
<keyword evidence="1" id="KW-0812">Transmembrane</keyword>